<organism evidence="1 2">
    <name type="scientific">Dechloromonas hankyongensis</name>
    <dbReference type="NCBI Taxonomy" id="2908002"/>
    <lineage>
        <taxon>Bacteria</taxon>
        <taxon>Pseudomonadati</taxon>
        <taxon>Pseudomonadota</taxon>
        <taxon>Betaproteobacteria</taxon>
        <taxon>Rhodocyclales</taxon>
        <taxon>Azonexaceae</taxon>
        <taxon>Dechloromonas</taxon>
    </lineage>
</organism>
<dbReference type="Gene3D" id="3.40.50.10140">
    <property type="entry name" value="Toll/interleukin-1 receptor homology (TIR) domain"/>
    <property type="match status" value="1"/>
</dbReference>
<reference evidence="1" key="1">
    <citation type="submission" date="2022-01" db="EMBL/GenBank/DDBJ databases">
        <authorList>
            <person name="Jo J.-H."/>
            <person name="Im W.-T."/>
        </authorList>
    </citation>
    <scope>NUCLEOTIDE SEQUENCE</scope>
    <source>
        <strain evidence="1">XY25</strain>
    </source>
</reference>
<evidence type="ECO:0000313" key="1">
    <source>
        <dbReference type="EMBL" id="MCG2576307.1"/>
    </source>
</evidence>
<name>A0ABS9JZI3_9RHOO</name>
<dbReference type="EMBL" id="JAKLTN010000001">
    <property type="protein sequence ID" value="MCG2576307.1"/>
    <property type="molecule type" value="Genomic_DNA"/>
</dbReference>
<evidence type="ECO:0000313" key="2">
    <source>
        <dbReference type="Proteomes" id="UP001165384"/>
    </source>
</evidence>
<dbReference type="Proteomes" id="UP001165384">
    <property type="component" value="Unassembled WGS sequence"/>
</dbReference>
<dbReference type="InterPro" id="IPR035897">
    <property type="entry name" value="Toll_tir_struct_dom_sf"/>
</dbReference>
<gene>
    <name evidence="1" type="ORF">LZ012_04790</name>
</gene>
<keyword evidence="2" id="KW-1185">Reference proteome</keyword>
<comment type="caution">
    <text evidence="1">The sequence shown here is derived from an EMBL/GenBank/DDBJ whole genome shotgun (WGS) entry which is preliminary data.</text>
</comment>
<protein>
    <recommendedName>
        <fullName evidence="3">TIR domain-containing protein</fullName>
    </recommendedName>
</protein>
<accession>A0ABS9JZI3</accession>
<evidence type="ECO:0008006" key="3">
    <source>
        <dbReference type="Google" id="ProtNLM"/>
    </source>
</evidence>
<sequence length="377" mass="43242">MTEAMERPFSECRFYAFFSYSVPDDEGWNQWVSCFKDELFYSLPSRLRGIKLPPIHLCGDDPLVSGVLNERLEDNVRDSFSLFLFVHDNYLDSKWCLKELEYFRKHFGEDGFRYRLYVIAMSKDAIDTLTSRDAWKTICPFEGQLWMPFYQLAKPNRPVPIYSGDDNSAEGKRRVVSNAFWEAFVEIREGLADKIRQAATRSKQLVAPAPTEDSATVRIYIESNERQETYWESLGKQVTKSWDQLIASEHVEPSLYVRPTGLPMNEINSRPYLDDADGVVLLWDKKTSESLLAQITMVEGKLRGRTAAPCIIAYLMEPGGKPPEANRVSNWQVLKFEPDGQGGLHIADQDGTALVIFLTKVLERKRQRLLAGTEEPK</sequence>
<dbReference type="RefSeq" id="WP_275708089.1">
    <property type="nucleotide sequence ID" value="NZ_JAKLTN010000001.1"/>
</dbReference>
<dbReference type="SUPFAM" id="SSF52200">
    <property type="entry name" value="Toll/Interleukin receptor TIR domain"/>
    <property type="match status" value="1"/>
</dbReference>
<proteinExistence type="predicted"/>